<reference evidence="14" key="2">
    <citation type="submission" date="2025-08" db="UniProtKB">
        <authorList>
            <consortium name="RefSeq"/>
        </authorList>
    </citation>
    <scope>IDENTIFICATION</scope>
    <source>
        <tissue evidence="14">Leaf</tissue>
    </source>
</reference>
<dbReference type="PaxDb" id="4097-A0A1S4CGN3"/>
<dbReference type="Pfam" id="PF02183">
    <property type="entry name" value="HALZ"/>
    <property type="match status" value="1"/>
</dbReference>
<dbReference type="GO" id="GO:0000981">
    <property type="term" value="F:DNA-binding transcription factor activity, RNA polymerase II-specific"/>
    <property type="evidence" value="ECO:0007669"/>
    <property type="project" value="UniProtKB-UniRule"/>
</dbReference>
<comment type="subcellular location">
    <subcellularLocation>
        <location evidence="1 8 9">Nucleus</location>
    </subcellularLocation>
</comment>
<dbReference type="Pfam" id="PF00046">
    <property type="entry name" value="Homeodomain"/>
    <property type="match status" value="1"/>
</dbReference>
<sequence>MSVGERPPTNSNMWSQSSLLGKDLNLHSMSSIKNCKDNMRRRFNDEQIRSLEHMFETEARPELRTKQQLAKSLGLQPRQVAIWFQNKRARSKSKQLEMEYRMLKISYDNLGSKYEMLKKENEALLIQLQRLRKITEKVGNGEIQNEGNKLETEVIKSEFIPETCSPEFGLPLCEDSREIDYLGTESDILNMAQIAYGLSEIENECNIESRIFFDDSDCRSPLWEF</sequence>
<evidence type="ECO:0000256" key="7">
    <source>
        <dbReference type="ARBA" id="ARBA00025748"/>
    </source>
</evidence>
<evidence type="ECO:0000256" key="11">
    <source>
        <dbReference type="SAM" id="Coils"/>
    </source>
</evidence>
<dbReference type="PANTHER" id="PTHR24326:SF122">
    <property type="entry name" value="HOMEOBOX-LEUCINE ZIPPER PROTEIN HOX6"/>
    <property type="match status" value="1"/>
</dbReference>
<dbReference type="RefSeq" id="XP_016500342.1">
    <property type="nucleotide sequence ID" value="XM_016644856.2"/>
</dbReference>
<dbReference type="AlphaFoldDB" id="A0A1S4CGN3"/>
<keyword evidence="4 8" id="KW-0371">Homeobox</keyword>
<dbReference type="GO" id="GO:0005634">
    <property type="term" value="C:nucleus"/>
    <property type="evidence" value="ECO:0000318"/>
    <property type="project" value="GO_Central"/>
</dbReference>
<evidence type="ECO:0000256" key="4">
    <source>
        <dbReference type="ARBA" id="ARBA00023155"/>
    </source>
</evidence>
<dbReference type="GO" id="GO:0043565">
    <property type="term" value="F:sequence-specific DNA binding"/>
    <property type="evidence" value="ECO:0000318"/>
    <property type="project" value="GO_Central"/>
</dbReference>
<evidence type="ECO:0000256" key="10">
    <source>
        <dbReference type="RuleBase" id="RU369038"/>
    </source>
</evidence>
<dbReference type="STRING" id="4097.A0A1S4CGN3"/>
<keyword evidence="3 8" id="KW-0238">DNA-binding</keyword>
<evidence type="ECO:0000259" key="12">
    <source>
        <dbReference type="PROSITE" id="PS50071"/>
    </source>
</evidence>
<dbReference type="CDD" id="cd00086">
    <property type="entry name" value="homeodomain"/>
    <property type="match status" value="1"/>
</dbReference>
<evidence type="ECO:0000256" key="6">
    <source>
        <dbReference type="ARBA" id="ARBA00023242"/>
    </source>
</evidence>
<reference evidence="13" key="1">
    <citation type="journal article" date="2014" name="Nat. Commun.">
        <title>The tobacco genome sequence and its comparison with those of tomato and potato.</title>
        <authorList>
            <person name="Sierro N."/>
            <person name="Battey J.N."/>
            <person name="Ouadi S."/>
            <person name="Bakaher N."/>
            <person name="Bovet L."/>
            <person name="Willig A."/>
            <person name="Goepfert S."/>
            <person name="Peitsch M.C."/>
            <person name="Ivanov N.V."/>
        </authorList>
    </citation>
    <scope>NUCLEOTIDE SEQUENCE [LARGE SCALE GENOMIC DNA]</scope>
</reference>
<keyword evidence="13" id="KW-1185">Reference proteome</keyword>
<evidence type="ECO:0000256" key="2">
    <source>
        <dbReference type="ARBA" id="ARBA00023015"/>
    </source>
</evidence>
<evidence type="ECO:0000256" key="3">
    <source>
        <dbReference type="ARBA" id="ARBA00023125"/>
    </source>
</evidence>
<dbReference type="PRINTS" id="PR00031">
    <property type="entry name" value="HTHREPRESSR"/>
</dbReference>
<evidence type="ECO:0000313" key="13">
    <source>
        <dbReference type="Proteomes" id="UP000790787"/>
    </source>
</evidence>
<comment type="function">
    <text evidence="10">Transcription factor.</text>
</comment>
<dbReference type="PROSITE" id="PS00027">
    <property type="entry name" value="HOMEOBOX_1"/>
    <property type="match status" value="1"/>
</dbReference>
<keyword evidence="2 10" id="KW-0805">Transcription regulation</keyword>
<name>A0A1S4CGN3_TOBAC</name>
<dbReference type="InterPro" id="IPR000047">
    <property type="entry name" value="HTH_motif"/>
</dbReference>
<dbReference type="PANTHER" id="PTHR24326">
    <property type="entry name" value="HOMEOBOX-LEUCINE ZIPPER PROTEIN"/>
    <property type="match status" value="1"/>
</dbReference>
<dbReference type="SMART" id="SM00389">
    <property type="entry name" value="HOX"/>
    <property type="match status" value="1"/>
</dbReference>
<dbReference type="InterPro" id="IPR017970">
    <property type="entry name" value="Homeobox_CS"/>
</dbReference>
<keyword evidence="5 10" id="KW-0804">Transcription</keyword>
<evidence type="ECO:0000256" key="1">
    <source>
        <dbReference type="ARBA" id="ARBA00004123"/>
    </source>
</evidence>
<dbReference type="PROSITE" id="PS50071">
    <property type="entry name" value="HOMEOBOX_2"/>
    <property type="match status" value="1"/>
</dbReference>
<dbReference type="GO" id="GO:0045893">
    <property type="term" value="P:positive regulation of DNA-templated transcription"/>
    <property type="evidence" value="ECO:0000318"/>
    <property type="project" value="GO_Central"/>
</dbReference>
<feature type="domain" description="Homeobox" evidence="12">
    <location>
        <begin position="34"/>
        <end position="94"/>
    </location>
</feature>
<accession>A0A1S4CGN3</accession>
<evidence type="ECO:0000256" key="8">
    <source>
        <dbReference type="PROSITE-ProRule" id="PRU00108"/>
    </source>
</evidence>
<dbReference type="InterPro" id="IPR001356">
    <property type="entry name" value="HD"/>
</dbReference>
<dbReference type="InterPro" id="IPR045224">
    <property type="entry name" value="HDZip_class_I_plant"/>
</dbReference>
<dbReference type="OrthoDB" id="6159439at2759"/>
<dbReference type="SUPFAM" id="SSF46689">
    <property type="entry name" value="Homeodomain-like"/>
    <property type="match status" value="1"/>
</dbReference>
<feature type="coiled-coil region" evidence="11">
    <location>
        <begin position="107"/>
        <end position="134"/>
    </location>
</feature>
<keyword evidence="6 8" id="KW-0539">Nucleus</keyword>
<dbReference type="GeneID" id="107818808"/>
<organism evidence="13 14">
    <name type="scientific">Nicotiana tabacum</name>
    <name type="common">Common tobacco</name>
    <dbReference type="NCBI Taxonomy" id="4097"/>
    <lineage>
        <taxon>Eukaryota</taxon>
        <taxon>Viridiplantae</taxon>
        <taxon>Streptophyta</taxon>
        <taxon>Embryophyta</taxon>
        <taxon>Tracheophyta</taxon>
        <taxon>Spermatophyta</taxon>
        <taxon>Magnoliopsida</taxon>
        <taxon>eudicotyledons</taxon>
        <taxon>Gunneridae</taxon>
        <taxon>Pentapetalae</taxon>
        <taxon>asterids</taxon>
        <taxon>lamiids</taxon>
        <taxon>Solanales</taxon>
        <taxon>Solanaceae</taxon>
        <taxon>Nicotianoideae</taxon>
        <taxon>Nicotianeae</taxon>
        <taxon>Nicotiana</taxon>
    </lineage>
</organism>
<dbReference type="InterPro" id="IPR003106">
    <property type="entry name" value="Leu_zip_homeo"/>
</dbReference>
<dbReference type="KEGG" id="nta:107818808"/>
<comment type="similarity">
    <text evidence="7 10">Belongs to the HD-ZIP homeobox family. Class I subfamily.</text>
</comment>
<evidence type="ECO:0000256" key="9">
    <source>
        <dbReference type="RuleBase" id="RU000682"/>
    </source>
</evidence>
<dbReference type="Gene3D" id="1.10.10.60">
    <property type="entry name" value="Homeodomain-like"/>
    <property type="match status" value="1"/>
</dbReference>
<dbReference type="RefSeq" id="XP_016500342.1">
    <property type="nucleotide sequence ID" value="XM_016644856.1"/>
</dbReference>
<gene>
    <name evidence="14" type="primary">LOC107818808</name>
</gene>
<keyword evidence="11" id="KW-0175">Coiled coil</keyword>
<dbReference type="Proteomes" id="UP000790787">
    <property type="component" value="Chromosome 23"/>
</dbReference>
<evidence type="ECO:0000313" key="14">
    <source>
        <dbReference type="RefSeq" id="XP_016500342.1"/>
    </source>
</evidence>
<dbReference type="InterPro" id="IPR009057">
    <property type="entry name" value="Homeodomain-like_sf"/>
</dbReference>
<proteinExistence type="inferred from homology"/>
<feature type="DNA-binding region" description="Homeobox" evidence="8">
    <location>
        <begin position="36"/>
        <end position="95"/>
    </location>
</feature>
<evidence type="ECO:0000256" key="5">
    <source>
        <dbReference type="ARBA" id="ARBA00023163"/>
    </source>
</evidence>
<protein>
    <recommendedName>
        <fullName evidence="10">Homeobox-leucine zipper protein</fullName>
    </recommendedName>
    <alternativeName>
        <fullName evidence="10">HD-ZIP protein</fullName>
    </alternativeName>
    <alternativeName>
        <fullName evidence="10">Homeodomain transcription factor</fullName>
    </alternativeName>
</protein>
<dbReference type="SMR" id="A0A1S4CGN3"/>